<evidence type="ECO:0000256" key="9">
    <source>
        <dbReference type="ARBA" id="ARBA00023136"/>
    </source>
</evidence>
<feature type="transmembrane region" description="Helical" evidence="11">
    <location>
        <begin position="144"/>
        <end position="167"/>
    </location>
</feature>
<dbReference type="RefSeq" id="WP_035315491.1">
    <property type="nucleotide sequence ID" value="NZ_AODH01000050.1"/>
</dbReference>
<feature type="transmembrane region" description="Helical" evidence="11">
    <location>
        <begin position="29"/>
        <end position="49"/>
    </location>
</feature>
<dbReference type="Proteomes" id="UP000019243">
    <property type="component" value="Unassembled WGS sequence"/>
</dbReference>
<dbReference type="PATRIC" id="fig|1265861.3.peg.2217"/>
<evidence type="ECO:0000313" key="13">
    <source>
        <dbReference type="EMBL" id="EUJ35971.1"/>
    </source>
</evidence>
<organism evidence="13 14">
    <name type="scientific">Brochothrix campestris FSL F6-1037</name>
    <dbReference type="NCBI Taxonomy" id="1265861"/>
    <lineage>
        <taxon>Bacteria</taxon>
        <taxon>Bacillati</taxon>
        <taxon>Bacillota</taxon>
        <taxon>Bacilli</taxon>
        <taxon>Bacillales</taxon>
        <taxon>Listeriaceae</taxon>
        <taxon>Brochothrix</taxon>
    </lineage>
</organism>
<keyword evidence="4" id="KW-0050">Antiport</keyword>
<dbReference type="OrthoDB" id="9793589at2"/>
<dbReference type="EMBL" id="AODH01000050">
    <property type="protein sequence ID" value="EUJ35971.1"/>
    <property type="molecule type" value="Genomic_DNA"/>
</dbReference>
<dbReference type="AlphaFoldDB" id="W7CJE9"/>
<feature type="transmembrane region" description="Helical" evidence="11">
    <location>
        <begin position="84"/>
        <end position="106"/>
    </location>
</feature>
<evidence type="ECO:0000256" key="4">
    <source>
        <dbReference type="ARBA" id="ARBA00022449"/>
    </source>
</evidence>
<evidence type="ECO:0000256" key="8">
    <source>
        <dbReference type="ARBA" id="ARBA00023065"/>
    </source>
</evidence>
<comment type="caution">
    <text evidence="13">The sequence shown here is derived from an EMBL/GenBank/DDBJ whole genome shotgun (WGS) entry which is preliminary data.</text>
</comment>
<evidence type="ECO:0000256" key="2">
    <source>
        <dbReference type="ARBA" id="ARBA00005551"/>
    </source>
</evidence>
<feature type="transmembrane region" description="Helical" evidence="11">
    <location>
        <begin position="112"/>
        <end position="132"/>
    </location>
</feature>
<evidence type="ECO:0000256" key="7">
    <source>
        <dbReference type="ARBA" id="ARBA00023053"/>
    </source>
</evidence>
<evidence type="ECO:0000259" key="12">
    <source>
        <dbReference type="Pfam" id="PF00999"/>
    </source>
</evidence>
<protein>
    <submittedName>
        <fullName evidence="13">Potassium efflux system protein</fullName>
    </submittedName>
</protein>
<dbReference type="GO" id="GO:1902600">
    <property type="term" value="P:proton transmembrane transport"/>
    <property type="evidence" value="ECO:0007669"/>
    <property type="project" value="InterPro"/>
</dbReference>
<reference evidence="13 14" key="1">
    <citation type="submission" date="2012-12" db="EMBL/GenBank/DDBJ databases">
        <title>Novel taxa of Listeriaceae from agricultural environments in the United States.</title>
        <authorList>
            <person name="den Bakker H.C."/>
            <person name="Allred A."/>
            <person name="Warchocki S."/>
            <person name="Wright E.M."/>
            <person name="Burrell A."/>
            <person name="Nightingale K.K."/>
            <person name="Kephart D."/>
            <person name="Wiedmann M."/>
        </authorList>
    </citation>
    <scope>NUCLEOTIDE SEQUENCE [LARGE SCALE GENOMIC DNA]</scope>
    <source>
        <strain evidence="13 14">FSL F6-1037</strain>
    </source>
</reference>
<comment type="subcellular location">
    <subcellularLocation>
        <location evidence="1">Membrane</location>
        <topology evidence="1">Multi-pass membrane protein</topology>
    </subcellularLocation>
</comment>
<dbReference type="Pfam" id="PF00999">
    <property type="entry name" value="Na_H_Exchanger"/>
    <property type="match status" value="1"/>
</dbReference>
<feature type="transmembrane region" description="Helical" evidence="11">
    <location>
        <begin position="349"/>
        <end position="368"/>
    </location>
</feature>
<keyword evidence="7" id="KW-0915">Sodium</keyword>
<keyword evidence="9 11" id="KW-0472">Membrane</keyword>
<proteinExistence type="inferred from homology"/>
<sequence>MELLWQLALIIVAAKSVGYLSQRLGQPSVLGEIIVGILIGPAVFGWLTFSHSLETFSELGVIFLMFFAGLETNMKDLRDNQKSAITVAVLGVIAPFIGGYLVGYLMGLSLTHSLFIGIVFSATSVSISVQTFRELNVLKSRESITVLGAAVVDDVLVIVGLAVMLSLTVADDMSLSLVFIKQLVFFIVIILISWKIVPLIARLFSKSNDAFIVFAAILCLSFSYFADAMGLSNIIGAFIAGLALSGIKQKVVVEEKFAPAIFTLFVPVFFVGIGLSVDFTGIGSHLLLLLLLTVVAIITKLVGAAIGARVTGFDTRGSLIIGAAMISRGEVALITASLGLSAGLISQSYFTPIIVAVIITTLVTPPLLKALIKPA</sequence>
<accession>W7CJE9</accession>
<feature type="domain" description="Cation/H+ exchanger transmembrane" evidence="12">
    <location>
        <begin position="13"/>
        <end position="370"/>
    </location>
</feature>
<feature type="transmembrane region" description="Helical" evidence="11">
    <location>
        <begin position="285"/>
        <end position="307"/>
    </location>
</feature>
<feature type="transmembrane region" description="Helical" evidence="11">
    <location>
        <begin position="259"/>
        <end position="279"/>
    </location>
</feature>
<keyword evidence="10" id="KW-0739">Sodium transport</keyword>
<dbReference type="STRING" id="1265861.BCAMP_11270"/>
<evidence type="ECO:0000313" key="14">
    <source>
        <dbReference type="Proteomes" id="UP000019243"/>
    </source>
</evidence>
<dbReference type="GO" id="GO:0015297">
    <property type="term" value="F:antiporter activity"/>
    <property type="evidence" value="ECO:0007669"/>
    <property type="project" value="UniProtKB-KW"/>
</dbReference>
<evidence type="ECO:0000256" key="11">
    <source>
        <dbReference type="SAM" id="Phobius"/>
    </source>
</evidence>
<feature type="transmembrane region" description="Helical" evidence="11">
    <location>
        <begin position="179"/>
        <end position="197"/>
    </location>
</feature>
<keyword evidence="5 11" id="KW-0812">Transmembrane</keyword>
<feature type="transmembrane region" description="Helical" evidence="11">
    <location>
        <begin position="209"/>
        <end position="225"/>
    </location>
</feature>
<keyword evidence="3" id="KW-0813">Transport</keyword>
<evidence type="ECO:0000256" key="5">
    <source>
        <dbReference type="ARBA" id="ARBA00022692"/>
    </source>
</evidence>
<dbReference type="PANTHER" id="PTHR43562">
    <property type="entry name" value="NAPA-TYPE SODIUM/HYDROGEN ANTIPORTER"/>
    <property type="match status" value="1"/>
</dbReference>
<gene>
    <name evidence="13" type="ORF">BCAMP_11270</name>
</gene>
<name>W7CJE9_9LIST</name>
<keyword evidence="8" id="KW-0406">Ion transport</keyword>
<dbReference type="GO" id="GO:0016020">
    <property type="term" value="C:membrane"/>
    <property type="evidence" value="ECO:0007669"/>
    <property type="project" value="UniProtKB-SubCell"/>
</dbReference>
<dbReference type="InterPro" id="IPR006153">
    <property type="entry name" value="Cation/H_exchanger_TM"/>
</dbReference>
<dbReference type="Gene3D" id="1.20.1530.20">
    <property type="match status" value="1"/>
</dbReference>
<feature type="transmembrane region" description="Helical" evidence="11">
    <location>
        <begin position="55"/>
        <end position="72"/>
    </location>
</feature>
<dbReference type="PANTHER" id="PTHR43562:SF3">
    <property type="entry name" value="SODIUM ION_PROTON EXCHANGER (EUROFUNG)"/>
    <property type="match status" value="1"/>
</dbReference>
<keyword evidence="6 11" id="KW-1133">Transmembrane helix</keyword>
<evidence type="ECO:0000256" key="3">
    <source>
        <dbReference type="ARBA" id="ARBA00022448"/>
    </source>
</evidence>
<evidence type="ECO:0000256" key="1">
    <source>
        <dbReference type="ARBA" id="ARBA00004141"/>
    </source>
</evidence>
<keyword evidence="14" id="KW-1185">Reference proteome</keyword>
<dbReference type="GO" id="GO:0006814">
    <property type="term" value="P:sodium ion transport"/>
    <property type="evidence" value="ECO:0007669"/>
    <property type="project" value="UniProtKB-KW"/>
</dbReference>
<dbReference type="InterPro" id="IPR038770">
    <property type="entry name" value="Na+/solute_symporter_sf"/>
</dbReference>
<comment type="similarity">
    <text evidence="2">Belongs to the monovalent cation:proton antiporter 2 (CPA2) transporter (TC 2.A.37) family.</text>
</comment>
<evidence type="ECO:0000256" key="10">
    <source>
        <dbReference type="ARBA" id="ARBA00023201"/>
    </source>
</evidence>
<evidence type="ECO:0000256" key="6">
    <source>
        <dbReference type="ARBA" id="ARBA00022989"/>
    </source>
</evidence>